<dbReference type="SUPFAM" id="SSF143011">
    <property type="entry name" value="RelE-like"/>
    <property type="match status" value="1"/>
</dbReference>
<comment type="caution">
    <text evidence="1">The sequence shown here is derived from an EMBL/GenBank/DDBJ whole genome shotgun (WGS) entry which is preliminary data.</text>
</comment>
<dbReference type="EMBL" id="LACI01002549">
    <property type="protein sequence ID" value="KJU81807.1"/>
    <property type="molecule type" value="Genomic_DNA"/>
</dbReference>
<keyword evidence="2" id="KW-1185">Reference proteome</keyword>
<evidence type="ECO:0000313" key="1">
    <source>
        <dbReference type="EMBL" id="KJU81807.1"/>
    </source>
</evidence>
<dbReference type="InterPro" id="IPR035093">
    <property type="entry name" value="RelE/ParE_toxin_dom_sf"/>
</dbReference>
<evidence type="ECO:0008006" key="3">
    <source>
        <dbReference type="Google" id="ProtNLM"/>
    </source>
</evidence>
<dbReference type="AlphaFoldDB" id="A0A0F3GJ15"/>
<evidence type="ECO:0000313" key="2">
    <source>
        <dbReference type="Proteomes" id="UP000033423"/>
    </source>
</evidence>
<gene>
    <name evidence="1" type="ORF">MBAV_005996</name>
</gene>
<name>A0A0F3GJ15_9BACT</name>
<sequence>MENPAHPSLNLHLLQRATGIWEGYVNYQYRFTYQKEGESYILRRVGKHDVIKKP</sequence>
<organism evidence="1 2">
    <name type="scientific">Candidatus Magnetobacterium bavaricum</name>
    <dbReference type="NCBI Taxonomy" id="29290"/>
    <lineage>
        <taxon>Bacteria</taxon>
        <taxon>Pseudomonadati</taxon>
        <taxon>Nitrospirota</taxon>
        <taxon>Thermodesulfovibrionia</taxon>
        <taxon>Thermodesulfovibrionales</taxon>
        <taxon>Candidatus Magnetobacteriaceae</taxon>
        <taxon>Candidatus Magnetobacterium</taxon>
    </lineage>
</organism>
<protein>
    <recommendedName>
        <fullName evidence="3">Cytotoxin</fullName>
    </recommendedName>
</protein>
<reference evidence="1 2" key="1">
    <citation type="submission" date="2015-02" db="EMBL/GenBank/DDBJ databases">
        <title>Single-cell genomics of uncultivated deep-branching MTB reveals a conserved set of magnetosome genes.</title>
        <authorList>
            <person name="Kolinko S."/>
            <person name="Richter M."/>
            <person name="Glockner F.O."/>
            <person name="Brachmann A."/>
            <person name="Schuler D."/>
        </authorList>
    </citation>
    <scope>NUCLEOTIDE SEQUENCE [LARGE SCALE GENOMIC DNA]</scope>
    <source>
        <strain evidence="1">TM-1</strain>
    </source>
</reference>
<accession>A0A0F3GJ15</accession>
<dbReference type="Proteomes" id="UP000033423">
    <property type="component" value="Unassembled WGS sequence"/>
</dbReference>
<proteinExistence type="predicted"/>